<organism evidence="1 2">
    <name type="scientific">Flavobacterium johnsoniae</name>
    <name type="common">Cytophaga johnsonae</name>
    <dbReference type="NCBI Taxonomy" id="986"/>
    <lineage>
        <taxon>Bacteria</taxon>
        <taxon>Pseudomonadati</taxon>
        <taxon>Bacteroidota</taxon>
        <taxon>Flavobacteriia</taxon>
        <taxon>Flavobacteriales</taxon>
        <taxon>Flavobacteriaceae</taxon>
        <taxon>Flavobacterium</taxon>
    </lineage>
</organism>
<dbReference type="InterPro" id="IPR046219">
    <property type="entry name" value="DUF6252"/>
</dbReference>
<dbReference type="Proteomes" id="UP000184112">
    <property type="component" value="Unassembled WGS sequence"/>
</dbReference>
<dbReference type="OMA" id="SGTFWFD"/>
<reference evidence="1 2" key="1">
    <citation type="submission" date="2016-11" db="EMBL/GenBank/DDBJ databases">
        <authorList>
            <person name="Jaros S."/>
            <person name="Januszkiewicz K."/>
            <person name="Wedrychowicz H."/>
        </authorList>
    </citation>
    <scope>NUCLEOTIDE SEQUENCE [LARGE SCALE GENOMIC DNA]</scope>
    <source>
        <strain evidence="1 2">DSM 6792</strain>
    </source>
</reference>
<evidence type="ECO:0000313" key="2">
    <source>
        <dbReference type="Proteomes" id="UP000184112"/>
    </source>
</evidence>
<dbReference type="AlphaFoldDB" id="A0A1M5V920"/>
<dbReference type="EMBL" id="FQWH01000016">
    <property type="protein sequence ID" value="SHH71725.1"/>
    <property type="molecule type" value="Genomic_DNA"/>
</dbReference>
<proteinExistence type="predicted"/>
<dbReference type="GeneID" id="31766696"/>
<evidence type="ECO:0000313" key="1">
    <source>
        <dbReference type="EMBL" id="SHH71725.1"/>
    </source>
</evidence>
<dbReference type="Pfam" id="PF19765">
    <property type="entry name" value="DUF6252"/>
    <property type="match status" value="1"/>
</dbReference>
<gene>
    <name evidence="1" type="ORF">SAMN05444388_11653</name>
</gene>
<accession>A0A1M5V920</accession>
<protein>
    <submittedName>
        <fullName evidence="1">Uncharacterized protein</fullName>
    </submittedName>
</protein>
<sequence>MKNLLILFVFLTFLNSCDKDDNPKTALEQLPVLTSTGANTAGCLVNGEAFLPKGNLPAPLFCQYTDQKHFSIAINEKISNTIRTVNVASLNETLEVNKVYQLKEYGENSKFGEYAVFSEDFSDNLYQTNSIVKGELKITNHDYKKATISGTFWFDAVNDKGEKVEVREGRFDMEY</sequence>
<dbReference type="RefSeq" id="WP_012025753.1">
    <property type="nucleotide sequence ID" value="NZ_CP031763.1"/>
</dbReference>
<name>A0A1M5V920_FLAJO</name>